<protein>
    <recommendedName>
        <fullName evidence="4">HdeD family acid-resistance protein</fullName>
    </recommendedName>
</protein>
<dbReference type="InterPro" id="IPR005325">
    <property type="entry name" value="DUF308_memb"/>
</dbReference>
<feature type="transmembrane region" description="Helical" evidence="1">
    <location>
        <begin position="76"/>
        <end position="94"/>
    </location>
</feature>
<dbReference type="InterPro" id="IPR052712">
    <property type="entry name" value="Acid_resist_chaperone_HdeD"/>
</dbReference>
<keyword evidence="3" id="KW-1185">Reference proteome</keyword>
<proteinExistence type="predicted"/>
<evidence type="ECO:0000313" key="2">
    <source>
        <dbReference type="EMBL" id="THD11599.1"/>
    </source>
</evidence>
<evidence type="ECO:0000256" key="1">
    <source>
        <dbReference type="SAM" id="Phobius"/>
    </source>
</evidence>
<accession>A0A4S3KRD5</accession>
<gene>
    <name evidence="2" type="ORF">B1806_02775</name>
</gene>
<dbReference type="EMBL" id="MWQO01000009">
    <property type="protein sequence ID" value="THD11599.1"/>
    <property type="molecule type" value="Genomic_DNA"/>
</dbReference>
<dbReference type="AlphaFoldDB" id="A0A4S3KRD5"/>
<dbReference type="Pfam" id="PF03729">
    <property type="entry name" value="DUF308"/>
    <property type="match status" value="2"/>
</dbReference>
<evidence type="ECO:0000313" key="3">
    <source>
        <dbReference type="Proteomes" id="UP000307749"/>
    </source>
</evidence>
<dbReference type="PANTHER" id="PTHR34989:SF1">
    <property type="entry name" value="PROTEIN HDED"/>
    <property type="match status" value="1"/>
</dbReference>
<feature type="transmembrane region" description="Helical" evidence="1">
    <location>
        <begin position="45"/>
        <end position="64"/>
    </location>
</feature>
<name>A0A4S3KRD5_9GAMM</name>
<dbReference type="GO" id="GO:0005886">
    <property type="term" value="C:plasma membrane"/>
    <property type="evidence" value="ECO:0007669"/>
    <property type="project" value="TreeGrafter"/>
</dbReference>
<feature type="transmembrane region" description="Helical" evidence="1">
    <location>
        <begin position="20"/>
        <end position="39"/>
    </location>
</feature>
<keyword evidence="1" id="KW-1133">Transmembrane helix</keyword>
<feature type="transmembrane region" description="Helical" evidence="1">
    <location>
        <begin position="133"/>
        <end position="152"/>
    </location>
</feature>
<reference evidence="2 3" key="1">
    <citation type="submission" date="2017-02" db="EMBL/GenBank/DDBJ databases">
        <title>Whole genome sequencing of Metallibacterium scheffleri DSM 24874 (T).</title>
        <authorList>
            <person name="Kumar S."/>
            <person name="Patil P."/>
            <person name="Patil P.B."/>
        </authorList>
    </citation>
    <scope>NUCLEOTIDE SEQUENCE [LARGE SCALE GENOMIC DNA]</scope>
    <source>
        <strain evidence="2 3">DSM 24874</strain>
    </source>
</reference>
<evidence type="ECO:0008006" key="4">
    <source>
        <dbReference type="Google" id="ProtNLM"/>
    </source>
</evidence>
<organism evidence="2 3">
    <name type="scientific">Metallibacterium scheffleri</name>
    <dbReference type="NCBI Taxonomy" id="993689"/>
    <lineage>
        <taxon>Bacteria</taxon>
        <taxon>Pseudomonadati</taxon>
        <taxon>Pseudomonadota</taxon>
        <taxon>Gammaproteobacteria</taxon>
        <taxon>Lysobacterales</taxon>
        <taxon>Rhodanobacteraceae</taxon>
        <taxon>Metallibacterium</taxon>
    </lineage>
</organism>
<keyword evidence="1" id="KW-0812">Transmembrane</keyword>
<dbReference type="OrthoDB" id="9815400at2"/>
<feature type="transmembrane region" description="Helical" evidence="1">
    <location>
        <begin position="158"/>
        <end position="182"/>
    </location>
</feature>
<dbReference type="PANTHER" id="PTHR34989">
    <property type="entry name" value="PROTEIN HDED"/>
    <property type="match status" value="1"/>
</dbReference>
<dbReference type="Proteomes" id="UP000307749">
    <property type="component" value="Unassembled WGS sequence"/>
</dbReference>
<keyword evidence="1" id="KW-0472">Membrane</keyword>
<sequence length="190" mass="20081">MACRSMSTGLILGGHGMRGIGWIVLWLAMIIVGVLAFALPLAAGFISALVIAWLLVIGGMFHVAAAFHAHRAKSRAVHVALGLLYVAAGLYLVYVPGLALVSMTLVLAVVFFTGGVLRLLAWYRHRPAQGARWLLIDGVVSIVLGLMIGLGWPASSAWALGTLLGAVLIVNGISGLMFTLALRRSAQRLM</sequence>
<feature type="transmembrane region" description="Helical" evidence="1">
    <location>
        <begin position="100"/>
        <end position="121"/>
    </location>
</feature>
<comment type="caution">
    <text evidence="2">The sequence shown here is derived from an EMBL/GenBank/DDBJ whole genome shotgun (WGS) entry which is preliminary data.</text>
</comment>